<keyword evidence="1" id="KW-0472">Membrane</keyword>
<accession>A0AAE0FBA8</accession>
<dbReference type="PANTHER" id="PTHR16189">
    <property type="entry name" value="TRANSMEMBRANE PROTEIN 104-RELATED"/>
    <property type="match status" value="1"/>
</dbReference>
<name>A0AAE0FBA8_9CHLO</name>
<keyword evidence="3" id="KW-1185">Reference proteome</keyword>
<gene>
    <name evidence="2" type="ORF">CYMTET_34316</name>
</gene>
<proteinExistence type="predicted"/>
<evidence type="ECO:0000256" key="1">
    <source>
        <dbReference type="SAM" id="Phobius"/>
    </source>
</evidence>
<organism evidence="2 3">
    <name type="scientific">Cymbomonas tetramitiformis</name>
    <dbReference type="NCBI Taxonomy" id="36881"/>
    <lineage>
        <taxon>Eukaryota</taxon>
        <taxon>Viridiplantae</taxon>
        <taxon>Chlorophyta</taxon>
        <taxon>Pyramimonadophyceae</taxon>
        <taxon>Pyramimonadales</taxon>
        <taxon>Pyramimonadaceae</taxon>
        <taxon>Cymbomonas</taxon>
    </lineage>
</organism>
<feature type="transmembrane region" description="Helical" evidence="1">
    <location>
        <begin position="115"/>
        <end position="135"/>
    </location>
</feature>
<dbReference type="PANTHER" id="PTHR16189:SF3">
    <property type="entry name" value="AMINO ACID TRANSPORTER TRANSMEMBRANE DOMAIN-CONTAINING PROTEIN"/>
    <property type="match status" value="1"/>
</dbReference>
<dbReference type="EMBL" id="LGRX02021545">
    <property type="protein sequence ID" value="KAK3256552.1"/>
    <property type="molecule type" value="Genomic_DNA"/>
</dbReference>
<evidence type="ECO:0000313" key="3">
    <source>
        <dbReference type="Proteomes" id="UP001190700"/>
    </source>
</evidence>
<feature type="transmembrane region" description="Helical" evidence="1">
    <location>
        <begin position="78"/>
        <end position="99"/>
    </location>
</feature>
<reference evidence="2 3" key="1">
    <citation type="journal article" date="2015" name="Genome Biol. Evol.">
        <title>Comparative Genomics of a Bacterivorous Green Alga Reveals Evolutionary Causalities and Consequences of Phago-Mixotrophic Mode of Nutrition.</title>
        <authorList>
            <person name="Burns J.A."/>
            <person name="Paasch A."/>
            <person name="Narechania A."/>
            <person name="Kim E."/>
        </authorList>
    </citation>
    <scope>NUCLEOTIDE SEQUENCE [LARGE SCALE GENOMIC DNA]</scope>
    <source>
        <strain evidence="2 3">PLY_AMNH</strain>
    </source>
</reference>
<evidence type="ECO:0000313" key="2">
    <source>
        <dbReference type="EMBL" id="KAK3256552.1"/>
    </source>
</evidence>
<protein>
    <submittedName>
        <fullName evidence="2">Uncharacterized protein</fullName>
    </submittedName>
</protein>
<keyword evidence="1" id="KW-1133">Transmembrane helix</keyword>
<feature type="transmembrane region" description="Helical" evidence="1">
    <location>
        <begin position="204"/>
        <end position="222"/>
    </location>
</feature>
<comment type="caution">
    <text evidence="2">The sequence shown here is derived from an EMBL/GenBank/DDBJ whole genome shotgun (WGS) entry which is preliminary data.</text>
</comment>
<dbReference type="Proteomes" id="UP001190700">
    <property type="component" value="Unassembled WGS sequence"/>
</dbReference>
<dbReference type="AlphaFoldDB" id="A0AAE0FBA8"/>
<keyword evidence="1" id="KW-0812">Transmembrane</keyword>
<feature type="transmembrane region" description="Helical" evidence="1">
    <location>
        <begin position="47"/>
        <end position="66"/>
    </location>
</feature>
<sequence>MENKAVYGSFENDDWEPIAPGRERPQAVETKTTIKEVGVLHTLPKTITFSGSFVLLFNNVITAAVFDLPTVFQESGIVPTTIMLFGTCFASAVCATFLAEGISKTPGNTLFELDIVVTIVVTAQAWDSLFAFYLFEKTYAFRIIPSLETLSWSGDSCDSDGPCIPFGDDTGYLFTVGLPITVPAWLTEKNLDVSVTDVIWKSSISSFATYLVVGFLGALAFPGGSDNLLISLSALEDASIEVMSLAFGVIVFAFGIPVFAIIIRERRSIYAVNRMVWLFV</sequence>
<feature type="transmembrane region" description="Helical" evidence="1">
    <location>
        <begin position="242"/>
        <end position="263"/>
    </location>
</feature>